<organism evidence="3 4">
    <name type="scientific">Succiniclasticum ruminis</name>
    <dbReference type="NCBI Taxonomy" id="40841"/>
    <lineage>
        <taxon>Bacteria</taxon>
        <taxon>Bacillati</taxon>
        <taxon>Bacillota</taxon>
        <taxon>Negativicutes</taxon>
        <taxon>Acidaminococcales</taxon>
        <taxon>Acidaminococcaceae</taxon>
        <taxon>Succiniclasticum</taxon>
    </lineage>
</organism>
<proteinExistence type="predicted"/>
<dbReference type="PROSITE" id="PS51831">
    <property type="entry name" value="HD"/>
    <property type="match status" value="1"/>
</dbReference>
<dbReference type="CDD" id="cd00077">
    <property type="entry name" value="HDc"/>
    <property type="match status" value="1"/>
</dbReference>
<dbReference type="PROSITE" id="PS51832">
    <property type="entry name" value="HD_GYP"/>
    <property type="match status" value="1"/>
</dbReference>
<dbReference type="SUPFAM" id="SSF109604">
    <property type="entry name" value="HD-domain/PDEase-like"/>
    <property type="match status" value="1"/>
</dbReference>
<reference evidence="4" key="1">
    <citation type="submission" date="2016-10" db="EMBL/GenBank/DDBJ databases">
        <authorList>
            <person name="Varghese N."/>
            <person name="Submissions S."/>
        </authorList>
    </citation>
    <scope>NUCLEOTIDE SEQUENCE [LARGE SCALE GENOMIC DNA]</scope>
    <source>
        <strain evidence="4">DSM 11005</strain>
    </source>
</reference>
<accession>A0A1G6IER6</accession>
<dbReference type="PANTHER" id="PTHR43155:SF2">
    <property type="entry name" value="CYCLIC DI-GMP PHOSPHODIESTERASE PA4108"/>
    <property type="match status" value="1"/>
</dbReference>
<dbReference type="RefSeq" id="WP_093729203.1">
    <property type="nucleotide sequence ID" value="NZ_FMYW01000002.1"/>
</dbReference>
<feature type="domain" description="HD" evidence="1">
    <location>
        <begin position="34"/>
        <end position="156"/>
    </location>
</feature>
<name>A0A1G6IER6_9FIRM</name>
<dbReference type="EMBL" id="FMYW01000002">
    <property type="protein sequence ID" value="SDC04515.1"/>
    <property type="molecule type" value="Genomic_DNA"/>
</dbReference>
<dbReference type="Gene3D" id="1.10.3210.10">
    <property type="entry name" value="Hypothetical protein af1432"/>
    <property type="match status" value="1"/>
</dbReference>
<evidence type="ECO:0000259" key="2">
    <source>
        <dbReference type="PROSITE" id="PS51832"/>
    </source>
</evidence>
<dbReference type="InterPro" id="IPR006675">
    <property type="entry name" value="HDIG_dom"/>
</dbReference>
<dbReference type="NCBIfam" id="TIGR00277">
    <property type="entry name" value="HDIG"/>
    <property type="match status" value="1"/>
</dbReference>
<protein>
    <submittedName>
        <fullName evidence="3">HDIG domain-containing protein</fullName>
    </submittedName>
</protein>
<dbReference type="OrthoDB" id="9804747at2"/>
<evidence type="ECO:0000259" key="1">
    <source>
        <dbReference type="PROSITE" id="PS51831"/>
    </source>
</evidence>
<dbReference type="Proteomes" id="UP000198943">
    <property type="component" value="Unassembled WGS sequence"/>
</dbReference>
<dbReference type="PANTHER" id="PTHR43155">
    <property type="entry name" value="CYCLIC DI-GMP PHOSPHODIESTERASE PA4108-RELATED"/>
    <property type="match status" value="1"/>
</dbReference>
<keyword evidence="4" id="KW-1185">Reference proteome</keyword>
<evidence type="ECO:0000313" key="4">
    <source>
        <dbReference type="Proteomes" id="UP000198943"/>
    </source>
</evidence>
<sequence>MLSIPQYLDFAFTGKTKEICSFFLELLQRKNGALYLHSQQVANYAASVAAKLGLSRKEIGIIRTAALMHDIGLLSVPNSILNKFPYLSTREMAQYKRHCIAGCSMLENMEEFSGVIDLIRCHHEKWDGTGYPKRLKGVNIPLGARIISVADYYDSVINPCSAQWQKSHQEALQELLSAMGTSFDPEIVKAFVEAIAPGNTIKALPVYSKKGKKGKVKTAAAVLASAATKTAETEKIAETGEAKEYA</sequence>
<dbReference type="AlphaFoldDB" id="A0A1G6IER6"/>
<dbReference type="InterPro" id="IPR003607">
    <property type="entry name" value="HD/PDEase_dom"/>
</dbReference>
<dbReference type="InterPro" id="IPR037522">
    <property type="entry name" value="HD_GYP_dom"/>
</dbReference>
<dbReference type="SMART" id="SM00471">
    <property type="entry name" value="HDc"/>
    <property type="match status" value="1"/>
</dbReference>
<dbReference type="InterPro" id="IPR006674">
    <property type="entry name" value="HD_domain"/>
</dbReference>
<dbReference type="Pfam" id="PF13487">
    <property type="entry name" value="HD_5"/>
    <property type="match status" value="1"/>
</dbReference>
<gene>
    <name evidence="3" type="ORF">SAMN04487864_10218</name>
</gene>
<evidence type="ECO:0000313" key="3">
    <source>
        <dbReference type="EMBL" id="SDC04515.1"/>
    </source>
</evidence>
<feature type="domain" description="HD-GYP" evidence="2">
    <location>
        <begin position="12"/>
        <end position="207"/>
    </location>
</feature>